<gene>
    <name evidence="9" type="primary">ssuC</name>
    <name evidence="9" type="ORF">GCM10012289_39870</name>
</gene>
<organism evidence="9 10">
    <name type="scientific">Nonomuraea cavernae</name>
    <dbReference type="NCBI Taxonomy" id="2045107"/>
    <lineage>
        <taxon>Bacteria</taxon>
        <taxon>Bacillati</taxon>
        <taxon>Actinomycetota</taxon>
        <taxon>Actinomycetes</taxon>
        <taxon>Streptosporangiales</taxon>
        <taxon>Streptosporangiaceae</taxon>
        <taxon>Nonomuraea</taxon>
    </lineage>
</organism>
<evidence type="ECO:0000256" key="4">
    <source>
        <dbReference type="ARBA" id="ARBA00022692"/>
    </source>
</evidence>
<feature type="domain" description="ABC transmembrane type-1" evidence="8">
    <location>
        <begin position="83"/>
        <end position="263"/>
    </location>
</feature>
<comment type="similarity">
    <text evidence="7">Belongs to the binding-protein-dependent transport system permease family.</text>
</comment>
<dbReference type="PROSITE" id="PS50928">
    <property type="entry name" value="ABC_TM1"/>
    <property type="match status" value="1"/>
</dbReference>
<dbReference type="GO" id="GO:0005886">
    <property type="term" value="C:plasma membrane"/>
    <property type="evidence" value="ECO:0007669"/>
    <property type="project" value="UniProtKB-SubCell"/>
</dbReference>
<proteinExistence type="inferred from homology"/>
<comment type="caution">
    <text evidence="9">The sequence shown here is derived from an EMBL/GenBank/DDBJ whole genome shotgun (WGS) entry which is preliminary data.</text>
</comment>
<feature type="transmembrane region" description="Helical" evidence="7">
    <location>
        <begin position="149"/>
        <end position="171"/>
    </location>
</feature>
<feature type="transmembrane region" description="Helical" evidence="7">
    <location>
        <begin position="29"/>
        <end position="49"/>
    </location>
</feature>
<dbReference type="InterPro" id="IPR035906">
    <property type="entry name" value="MetI-like_sf"/>
</dbReference>
<evidence type="ECO:0000256" key="1">
    <source>
        <dbReference type="ARBA" id="ARBA00004651"/>
    </source>
</evidence>
<evidence type="ECO:0000313" key="10">
    <source>
        <dbReference type="Proteomes" id="UP000646523"/>
    </source>
</evidence>
<feature type="transmembrane region" description="Helical" evidence="7">
    <location>
        <begin position="91"/>
        <end position="109"/>
    </location>
</feature>
<sequence length="283" mass="30853">MEIYMPSPDLAPEGPRPRVSRKKWAASPVMLWITTPLLLLVFLGIWKAYTLLFDVSSLMLPPPEQVGTAMIELMQGTMIYDAIQVTLYETLVGFALAAAVGIGLGIVLGKARNLERVLSPFLVATQVVPKVAIVPLFLLWFGFGTTSKIFMAAIIAFFVMMQNTILGIRSIDPGHRDLMRVIQAPWWKRVISLDIPSSLPYVLTGVELGIVFAITGAVVGEYLGGDEGLGALATTMLASLRTDMLFAAVIVMTVLGFLLYAITAAIRRFAIPWHESSGRPTSL</sequence>
<reference evidence="9" key="2">
    <citation type="submission" date="2020-09" db="EMBL/GenBank/DDBJ databases">
        <authorList>
            <person name="Sun Q."/>
            <person name="Zhou Y."/>
        </authorList>
    </citation>
    <scope>NUCLEOTIDE SEQUENCE</scope>
    <source>
        <strain evidence="9">CGMCC 4.7368</strain>
    </source>
</reference>
<evidence type="ECO:0000256" key="6">
    <source>
        <dbReference type="ARBA" id="ARBA00023136"/>
    </source>
</evidence>
<evidence type="ECO:0000256" key="3">
    <source>
        <dbReference type="ARBA" id="ARBA00022475"/>
    </source>
</evidence>
<keyword evidence="6 7" id="KW-0472">Membrane</keyword>
<dbReference type="SUPFAM" id="SSF161098">
    <property type="entry name" value="MetI-like"/>
    <property type="match status" value="1"/>
</dbReference>
<keyword evidence="3" id="KW-1003">Cell membrane</keyword>
<dbReference type="CDD" id="cd06261">
    <property type="entry name" value="TM_PBP2"/>
    <property type="match status" value="1"/>
</dbReference>
<keyword evidence="5 7" id="KW-1133">Transmembrane helix</keyword>
<reference evidence="9" key="1">
    <citation type="journal article" date="2014" name="Int. J. Syst. Evol. Microbiol.">
        <title>Complete genome sequence of Corynebacterium casei LMG S-19264T (=DSM 44701T), isolated from a smear-ripened cheese.</title>
        <authorList>
            <consortium name="US DOE Joint Genome Institute (JGI-PGF)"/>
            <person name="Walter F."/>
            <person name="Albersmeier A."/>
            <person name="Kalinowski J."/>
            <person name="Ruckert C."/>
        </authorList>
    </citation>
    <scope>NUCLEOTIDE SEQUENCE</scope>
    <source>
        <strain evidence="9">CGMCC 4.7368</strain>
    </source>
</reference>
<evidence type="ECO:0000256" key="7">
    <source>
        <dbReference type="RuleBase" id="RU363032"/>
    </source>
</evidence>
<dbReference type="Gene3D" id="1.10.3720.10">
    <property type="entry name" value="MetI-like"/>
    <property type="match status" value="1"/>
</dbReference>
<evidence type="ECO:0000256" key="5">
    <source>
        <dbReference type="ARBA" id="ARBA00022989"/>
    </source>
</evidence>
<comment type="subcellular location">
    <subcellularLocation>
        <location evidence="1 7">Cell membrane</location>
        <topology evidence="1 7">Multi-pass membrane protein</topology>
    </subcellularLocation>
</comment>
<dbReference type="GO" id="GO:0055085">
    <property type="term" value="P:transmembrane transport"/>
    <property type="evidence" value="ECO:0007669"/>
    <property type="project" value="InterPro"/>
</dbReference>
<dbReference type="Pfam" id="PF00528">
    <property type="entry name" value="BPD_transp_1"/>
    <property type="match status" value="1"/>
</dbReference>
<feature type="transmembrane region" description="Helical" evidence="7">
    <location>
        <begin position="244"/>
        <end position="266"/>
    </location>
</feature>
<feature type="transmembrane region" description="Helical" evidence="7">
    <location>
        <begin position="199"/>
        <end position="224"/>
    </location>
</feature>
<dbReference type="Proteomes" id="UP000646523">
    <property type="component" value="Unassembled WGS sequence"/>
</dbReference>
<keyword evidence="2 7" id="KW-0813">Transport</keyword>
<dbReference type="PANTHER" id="PTHR30151">
    <property type="entry name" value="ALKANE SULFONATE ABC TRANSPORTER-RELATED, MEMBRANE SUBUNIT"/>
    <property type="match status" value="1"/>
</dbReference>
<dbReference type="AlphaFoldDB" id="A0A917Z1I0"/>
<dbReference type="EMBL" id="BMNH01000011">
    <property type="protein sequence ID" value="GGO72253.1"/>
    <property type="molecule type" value="Genomic_DNA"/>
</dbReference>
<keyword evidence="10" id="KW-1185">Reference proteome</keyword>
<feature type="transmembrane region" description="Helical" evidence="7">
    <location>
        <begin position="121"/>
        <end position="143"/>
    </location>
</feature>
<evidence type="ECO:0000256" key="2">
    <source>
        <dbReference type="ARBA" id="ARBA00022448"/>
    </source>
</evidence>
<protein>
    <submittedName>
        <fullName evidence="9">ABC transporter permease</fullName>
    </submittedName>
</protein>
<dbReference type="PANTHER" id="PTHR30151:SF0">
    <property type="entry name" value="ABC TRANSPORTER PERMEASE PROTEIN MJ0413-RELATED"/>
    <property type="match status" value="1"/>
</dbReference>
<evidence type="ECO:0000259" key="8">
    <source>
        <dbReference type="PROSITE" id="PS50928"/>
    </source>
</evidence>
<dbReference type="InterPro" id="IPR000515">
    <property type="entry name" value="MetI-like"/>
</dbReference>
<evidence type="ECO:0000313" key="9">
    <source>
        <dbReference type="EMBL" id="GGO72253.1"/>
    </source>
</evidence>
<accession>A0A917Z1I0</accession>
<name>A0A917Z1I0_9ACTN</name>
<keyword evidence="4 7" id="KW-0812">Transmembrane</keyword>